<reference evidence="13 16" key="2">
    <citation type="submission" date="2019-02" db="EMBL/GenBank/DDBJ databases">
        <title>Complete genome sequence of Desulfobacter hydrogenophilus AcRS1.</title>
        <authorList>
            <person name="Marietou A."/>
            <person name="Lund M.B."/>
            <person name="Marshall I.P.G."/>
            <person name="Schreiber L."/>
            <person name="Jorgensen B."/>
        </authorList>
    </citation>
    <scope>NUCLEOTIDE SEQUENCE [LARGE SCALE GENOMIC DNA]</scope>
    <source>
        <strain evidence="13 16">AcRS1</strain>
    </source>
</reference>
<keyword evidence="2 10" id="KW-0963">Cytoplasm</keyword>
<feature type="compositionally biased region" description="Basic and acidic residues" evidence="11">
    <location>
        <begin position="41"/>
        <end position="56"/>
    </location>
</feature>
<dbReference type="EMBL" id="CP036313">
    <property type="protein sequence ID" value="QBH13450.1"/>
    <property type="molecule type" value="Genomic_DNA"/>
</dbReference>
<feature type="compositionally biased region" description="Basic residues" evidence="11">
    <location>
        <begin position="1"/>
        <end position="11"/>
    </location>
</feature>
<dbReference type="InterPro" id="IPR013822">
    <property type="entry name" value="Signal_recog_particl_SRP54_hlx"/>
</dbReference>
<feature type="compositionally biased region" description="Basic and acidic residues" evidence="11">
    <location>
        <begin position="12"/>
        <end position="26"/>
    </location>
</feature>
<organism evidence="14 15">
    <name type="scientific">Desulfobacter hydrogenophilus</name>
    <dbReference type="NCBI Taxonomy" id="2291"/>
    <lineage>
        <taxon>Bacteria</taxon>
        <taxon>Pseudomonadati</taxon>
        <taxon>Thermodesulfobacteriota</taxon>
        <taxon>Desulfobacteria</taxon>
        <taxon>Desulfobacterales</taxon>
        <taxon>Desulfobacteraceae</taxon>
        <taxon>Desulfobacter</taxon>
    </lineage>
</organism>
<comment type="similarity">
    <text evidence="10">Belongs to the GTP-binding SRP family. FtsY subfamily.</text>
</comment>
<dbReference type="AlphaFoldDB" id="A0A328FJM7"/>
<dbReference type="GO" id="GO:0005525">
    <property type="term" value="F:GTP binding"/>
    <property type="evidence" value="ECO:0007669"/>
    <property type="project" value="UniProtKB-UniRule"/>
</dbReference>
<dbReference type="PANTHER" id="PTHR43134">
    <property type="entry name" value="SIGNAL RECOGNITION PARTICLE RECEPTOR SUBUNIT ALPHA"/>
    <property type="match status" value="1"/>
</dbReference>
<feature type="region of interest" description="Disordered" evidence="11">
    <location>
        <begin position="1"/>
        <end position="93"/>
    </location>
</feature>
<sequence length="404" mass="43925">MVFSFFKKRKKTPETEPVSEKNRPQEEPSSPEPSLQPDIGPDLRSDESKKAKDFVGEKPVLPGESAMDKAPAKEPEPGIEPDIDQQNVQTEEPVQKKPEINEGTGLLSKLKSGLAKTRTVLNTDVTELFSSAKSIDDDLFDNLEERLVTSDLGIDITMDMMARIKKKSRGLSTADQLRQVLKDELLTLFHEPGPPAPSIPTPYVIMMVGVNGTGKTTTLGKLAMKYKAEGKKVLIAAADTFRAAAIEQVEIWARRAGADIVRHKEGADPAAVAYDAVEAGMARGADVVLIDTAGRLHTQKNLMEELKKIKRSVDKKYKGAPHDVMMVIDATTGQNALSQADIFHKAVGLTQMSVTKLDGTAKGGIVAAVSSTMKLPIAYIGVGEAIEDLQEFDAKRFIDALFDD</sequence>
<feature type="binding site" evidence="10">
    <location>
        <begin position="355"/>
        <end position="358"/>
    </location>
    <ligand>
        <name>GTP</name>
        <dbReference type="ChEBI" id="CHEBI:37565"/>
    </ligand>
</feature>
<evidence type="ECO:0000256" key="10">
    <source>
        <dbReference type="HAMAP-Rule" id="MF_00920"/>
    </source>
</evidence>
<dbReference type="FunFam" id="3.40.50.300:FF:000053">
    <property type="entry name" value="Signal recognition particle receptor FtsY"/>
    <property type="match status" value="1"/>
</dbReference>
<comment type="subunit">
    <text evidence="10">Part of the signal recognition particle protein translocation system, which is composed of SRP and FtsY.</text>
</comment>
<evidence type="ECO:0000256" key="11">
    <source>
        <dbReference type="SAM" id="MobiDB-lite"/>
    </source>
</evidence>
<dbReference type="GO" id="GO:0005886">
    <property type="term" value="C:plasma membrane"/>
    <property type="evidence" value="ECO:0007669"/>
    <property type="project" value="UniProtKB-SubCell"/>
</dbReference>
<dbReference type="SMART" id="SM00963">
    <property type="entry name" value="SRP54_N"/>
    <property type="match status" value="1"/>
</dbReference>
<dbReference type="Gene3D" id="3.40.50.300">
    <property type="entry name" value="P-loop containing nucleotide triphosphate hydrolases"/>
    <property type="match status" value="1"/>
</dbReference>
<dbReference type="InterPro" id="IPR042101">
    <property type="entry name" value="SRP54_N_sf"/>
</dbReference>
<evidence type="ECO:0000256" key="8">
    <source>
        <dbReference type="ARBA" id="ARBA00048027"/>
    </source>
</evidence>
<accession>A0A328FJM7</accession>
<evidence type="ECO:0000313" key="14">
    <source>
        <dbReference type="EMBL" id="RAM03702.1"/>
    </source>
</evidence>
<dbReference type="InterPro" id="IPR004390">
    <property type="entry name" value="SR_rcpt_FtsY"/>
</dbReference>
<protein>
    <recommendedName>
        <fullName evidence="10">Signal recognition particle receptor FtsY</fullName>
        <shortName evidence="10">SRP receptor</shortName>
        <ecNumber evidence="10">3.6.5.4</ecNumber>
    </recommendedName>
</protein>
<dbReference type="Proteomes" id="UP000293902">
    <property type="component" value="Chromosome"/>
</dbReference>
<evidence type="ECO:0000256" key="7">
    <source>
        <dbReference type="ARBA" id="ARBA00023170"/>
    </source>
</evidence>
<dbReference type="OrthoDB" id="9804720at2"/>
<dbReference type="GO" id="GO:0005737">
    <property type="term" value="C:cytoplasm"/>
    <property type="evidence" value="ECO:0007669"/>
    <property type="project" value="UniProtKB-SubCell"/>
</dbReference>
<evidence type="ECO:0000259" key="12">
    <source>
        <dbReference type="PROSITE" id="PS00300"/>
    </source>
</evidence>
<dbReference type="Pfam" id="PF02881">
    <property type="entry name" value="SRP54_N"/>
    <property type="match status" value="1"/>
</dbReference>
<dbReference type="FunFam" id="1.20.120.140:FF:000002">
    <property type="entry name" value="Signal recognition particle receptor FtsY"/>
    <property type="match status" value="1"/>
</dbReference>
<feature type="binding site" evidence="10">
    <location>
        <begin position="291"/>
        <end position="295"/>
    </location>
    <ligand>
        <name>GTP</name>
        <dbReference type="ChEBI" id="CHEBI:37565"/>
    </ligand>
</feature>
<dbReference type="EC" id="3.6.5.4" evidence="10"/>
<comment type="subcellular location">
    <subcellularLocation>
        <location evidence="10">Cell membrane</location>
        <topology evidence="10">Peripheral membrane protein</topology>
        <orientation evidence="10">Cytoplasmic side</orientation>
    </subcellularLocation>
    <subcellularLocation>
        <location evidence="10">Cytoplasm</location>
    </subcellularLocation>
</comment>
<dbReference type="EMBL" id="QLNI01000002">
    <property type="protein sequence ID" value="RAM03702.1"/>
    <property type="molecule type" value="Genomic_DNA"/>
</dbReference>
<dbReference type="SMART" id="SM00382">
    <property type="entry name" value="AAA"/>
    <property type="match status" value="1"/>
</dbReference>
<dbReference type="InterPro" id="IPR003593">
    <property type="entry name" value="AAA+_ATPase"/>
</dbReference>
<dbReference type="PROSITE" id="PS00300">
    <property type="entry name" value="SRP54"/>
    <property type="match status" value="1"/>
</dbReference>
<dbReference type="InterPro" id="IPR000897">
    <property type="entry name" value="SRP54_GTPase_dom"/>
</dbReference>
<evidence type="ECO:0000313" key="15">
    <source>
        <dbReference type="Proteomes" id="UP000248798"/>
    </source>
</evidence>
<comment type="function">
    <text evidence="9">Involved in targeting and insertion of nascent membrane proteins into the cytoplasmic membrane. Acts as a receptor for the complex formed by the signal recognition particle (SRP) and the ribosome-nascent chain (RNC). Interaction with SRP-RNC leads to the transfer of the RNC complex to the Sec translocase for insertion into the membrane, the hydrolysis of GTP by both Ffh and FtsY, and the dissociation of the SRP-FtsY complex into the individual components.</text>
</comment>
<comment type="catalytic activity">
    <reaction evidence="8 10">
        <text>GTP + H2O = GDP + phosphate + H(+)</text>
        <dbReference type="Rhea" id="RHEA:19669"/>
        <dbReference type="ChEBI" id="CHEBI:15377"/>
        <dbReference type="ChEBI" id="CHEBI:15378"/>
        <dbReference type="ChEBI" id="CHEBI:37565"/>
        <dbReference type="ChEBI" id="CHEBI:43474"/>
        <dbReference type="ChEBI" id="CHEBI:58189"/>
        <dbReference type="EC" id="3.6.5.4"/>
    </reaction>
</comment>
<dbReference type="InterPro" id="IPR027417">
    <property type="entry name" value="P-loop_NTPase"/>
</dbReference>
<dbReference type="InterPro" id="IPR036225">
    <property type="entry name" value="SRP/SRP_N"/>
</dbReference>
<proteinExistence type="inferred from homology"/>
<reference evidence="14 15" key="1">
    <citation type="submission" date="2018-06" db="EMBL/GenBank/DDBJ databases">
        <title>Complete Genome Sequence of Desulfobacter hydrogenophilus (DSM3380).</title>
        <authorList>
            <person name="Marietou A."/>
            <person name="Schreiber L."/>
            <person name="Marshall I."/>
            <person name="Jorgensen B."/>
        </authorList>
    </citation>
    <scope>NUCLEOTIDE SEQUENCE [LARGE SCALE GENOMIC DNA]</scope>
    <source>
        <strain evidence="14 15">DSM 3380</strain>
    </source>
</reference>
<dbReference type="PANTHER" id="PTHR43134:SF1">
    <property type="entry name" value="SIGNAL RECOGNITION PARTICLE RECEPTOR SUBUNIT ALPHA"/>
    <property type="match status" value="1"/>
</dbReference>
<evidence type="ECO:0000256" key="9">
    <source>
        <dbReference type="ARBA" id="ARBA00053570"/>
    </source>
</evidence>
<dbReference type="SUPFAM" id="SSF47364">
    <property type="entry name" value="Domain of the SRP/SRP receptor G-proteins"/>
    <property type="match status" value="1"/>
</dbReference>
<dbReference type="GO" id="GO:0005047">
    <property type="term" value="F:signal recognition particle binding"/>
    <property type="evidence" value="ECO:0007669"/>
    <property type="project" value="TreeGrafter"/>
</dbReference>
<dbReference type="CDD" id="cd17874">
    <property type="entry name" value="FtsY"/>
    <property type="match status" value="1"/>
</dbReference>
<keyword evidence="7 10" id="KW-0675">Receptor</keyword>
<evidence type="ECO:0000256" key="5">
    <source>
        <dbReference type="ARBA" id="ARBA00023134"/>
    </source>
</evidence>
<evidence type="ECO:0000256" key="1">
    <source>
        <dbReference type="ARBA" id="ARBA00022475"/>
    </source>
</evidence>
<evidence type="ECO:0000256" key="4">
    <source>
        <dbReference type="ARBA" id="ARBA00022801"/>
    </source>
</evidence>
<dbReference type="HAMAP" id="MF_00920">
    <property type="entry name" value="FtsY"/>
    <property type="match status" value="1"/>
</dbReference>
<feature type="compositionally biased region" description="Basic and acidic residues" evidence="11">
    <location>
        <begin position="66"/>
        <end position="76"/>
    </location>
</feature>
<dbReference type="NCBIfam" id="TIGR00064">
    <property type="entry name" value="ftsY"/>
    <property type="match status" value="1"/>
</dbReference>
<feature type="domain" description="SRP54-type proteins GTP-binding" evidence="12">
    <location>
        <begin position="376"/>
        <end position="389"/>
    </location>
</feature>
<dbReference type="GO" id="GO:0003924">
    <property type="term" value="F:GTPase activity"/>
    <property type="evidence" value="ECO:0007669"/>
    <property type="project" value="UniProtKB-UniRule"/>
</dbReference>
<dbReference type="SMART" id="SM00962">
    <property type="entry name" value="SRP54"/>
    <property type="match status" value="1"/>
</dbReference>
<evidence type="ECO:0000256" key="6">
    <source>
        <dbReference type="ARBA" id="ARBA00023136"/>
    </source>
</evidence>
<name>A0A328FJM7_9BACT</name>
<dbReference type="Proteomes" id="UP000248798">
    <property type="component" value="Unassembled WGS sequence"/>
</dbReference>
<gene>
    <name evidence="10 13" type="primary">ftsY</name>
    <name evidence="14" type="ORF">DO021_01185</name>
    <name evidence="13" type="ORF">EYB58_11255</name>
</gene>
<keyword evidence="3 10" id="KW-0547">Nucleotide-binding</keyword>
<keyword evidence="1 10" id="KW-1003">Cell membrane</keyword>
<evidence type="ECO:0000313" key="16">
    <source>
        <dbReference type="Proteomes" id="UP000293902"/>
    </source>
</evidence>
<dbReference type="GO" id="GO:0006614">
    <property type="term" value="P:SRP-dependent cotranslational protein targeting to membrane"/>
    <property type="evidence" value="ECO:0007669"/>
    <property type="project" value="InterPro"/>
</dbReference>
<dbReference type="SUPFAM" id="SSF52540">
    <property type="entry name" value="P-loop containing nucleoside triphosphate hydrolases"/>
    <property type="match status" value="1"/>
</dbReference>
<evidence type="ECO:0000313" key="13">
    <source>
        <dbReference type="EMBL" id="QBH13450.1"/>
    </source>
</evidence>
<keyword evidence="16" id="KW-1185">Reference proteome</keyword>
<feature type="binding site" evidence="10">
    <location>
        <begin position="209"/>
        <end position="216"/>
    </location>
    <ligand>
        <name>GTP</name>
        <dbReference type="ChEBI" id="CHEBI:37565"/>
    </ligand>
</feature>
<evidence type="ECO:0000256" key="2">
    <source>
        <dbReference type="ARBA" id="ARBA00022490"/>
    </source>
</evidence>
<dbReference type="Pfam" id="PF00448">
    <property type="entry name" value="SRP54"/>
    <property type="match status" value="1"/>
</dbReference>
<keyword evidence="5 10" id="KW-0342">GTP-binding</keyword>
<dbReference type="Gene3D" id="1.20.120.140">
    <property type="entry name" value="Signal recognition particle SRP54, nucleotide-binding domain"/>
    <property type="match status" value="1"/>
</dbReference>
<keyword evidence="6 10" id="KW-0472">Membrane</keyword>
<keyword evidence="4 10" id="KW-0378">Hydrolase</keyword>
<evidence type="ECO:0000256" key="3">
    <source>
        <dbReference type="ARBA" id="ARBA00022741"/>
    </source>
</evidence>